<evidence type="ECO:0000313" key="1">
    <source>
        <dbReference type="EMBL" id="UOF88611.1"/>
    </source>
</evidence>
<accession>A0ABY4CH78</accession>
<reference evidence="1" key="1">
    <citation type="submission" date="2021-12" db="EMBL/GenBank/DDBJ databases">
        <title>Alicyclobacillaceae gen. nov., sp. nov., isolated from chalcocite enrichment system.</title>
        <authorList>
            <person name="Jiang Z."/>
        </authorList>
    </citation>
    <scope>NUCLEOTIDE SEQUENCE</scope>
    <source>
        <strain evidence="1">MYW30-H2</strain>
    </source>
</reference>
<protein>
    <submittedName>
        <fullName evidence="1">VanW family protein</fullName>
    </submittedName>
</protein>
<dbReference type="RefSeq" id="WP_347435286.1">
    <property type="nucleotide sequence ID" value="NZ_CP089291.1"/>
</dbReference>
<sequence length="246" mass="27437">MKKVWRIILIVVCLGGISFAISYFVTSGTAEQRHPSQASVAKHNLNLDSRHPNPSVQQEKPRIYTVKRPTPEQIQQAHAAYQAYLNRLKTVPGKEIGYFHTSLNGDNASGRVQNILLASKLINGTVLLPGQQFSFNRTTGDSNNPANGWKHAIEIVNNKFVMGYGGGICQVSTTMYNAVLQARLRIDERYTHSLPVPYVAHGKDATVDYPLLDFKFTNSLQQPVRIQTFVSGNDVICKIFLLSPQR</sequence>
<dbReference type="EMBL" id="CP089291">
    <property type="protein sequence ID" value="UOF88611.1"/>
    <property type="molecule type" value="Genomic_DNA"/>
</dbReference>
<keyword evidence="2" id="KW-1185">Reference proteome</keyword>
<dbReference type="Proteomes" id="UP000830167">
    <property type="component" value="Chromosome"/>
</dbReference>
<proteinExistence type="predicted"/>
<dbReference type="PANTHER" id="PTHR35788:SF1">
    <property type="entry name" value="EXPORTED PROTEIN"/>
    <property type="match status" value="1"/>
</dbReference>
<organism evidence="1 2">
    <name type="scientific">Fodinisporobacter ferrooxydans</name>
    <dbReference type="NCBI Taxonomy" id="2901836"/>
    <lineage>
        <taxon>Bacteria</taxon>
        <taxon>Bacillati</taxon>
        <taxon>Bacillota</taxon>
        <taxon>Bacilli</taxon>
        <taxon>Bacillales</taxon>
        <taxon>Alicyclobacillaceae</taxon>
        <taxon>Fodinisporobacter</taxon>
    </lineage>
</organism>
<dbReference type="PANTHER" id="PTHR35788">
    <property type="entry name" value="EXPORTED PROTEIN-RELATED"/>
    <property type="match status" value="1"/>
</dbReference>
<dbReference type="InterPro" id="IPR052913">
    <property type="entry name" value="Glycopeptide_resist_protein"/>
</dbReference>
<dbReference type="Pfam" id="PF04294">
    <property type="entry name" value="VanW"/>
    <property type="match status" value="1"/>
</dbReference>
<gene>
    <name evidence="1" type="ORF">LSG31_11655</name>
</gene>
<name>A0ABY4CH78_9BACL</name>
<evidence type="ECO:0000313" key="2">
    <source>
        <dbReference type="Proteomes" id="UP000830167"/>
    </source>
</evidence>
<dbReference type="InterPro" id="IPR007391">
    <property type="entry name" value="Vancomycin_resist_VanW"/>
</dbReference>